<gene>
    <name evidence="1" type="ORF">BKH29_04310</name>
</gene>
<reference evidence="1 2" key="1">
    <citation type="submission" date="2016-12" db="EMBL/GenBank/DDBJ databases">
        <title>Genomic Comparison of strains in the 'Actinomyces naeslundii' Group.</title>
        <authorList>
            <person name="Mughal S.R."/>
            <person name="Do T."/>
            <person name="Gilbert S.C."/>
            <person name="Witherden E.A."/>
            <person name="Didelot X."/>
            <person name="Beighton D."/>
        </authorList>
    </citation>
    <scope>NUCLEOTIDE SEQUENCE [LARGE SCALE GENOMIC DNA]</scope>
    <source>
        <strain evidence="1 2">CCUG 33920</strain>
    </source>
</reference>
<dbReference type="AlphaFoldDB" id="A0A1Q8VB05"/>
<comment type="caution">
    <text evidence="1">The sequence shown here is derived from an EMBL/GenBank/DDBJ whole genome shotgun (WGS) entry which is preliminary data.</text>
</comment>
<dbReference type="OrthoDB" id="3260805at2"/>
<sequence length="188" mass="20372">MSILRRRQGSSTRSTAALPLEMREQLREPALGAVPLNADGSAWAVATTGSLVVFNGCSRPKTHSWDEVEQGTWDGQERVFILRWSQQDREDLVLKVPAGVRNGDAYASADAAAFAKALRQRVEAAIVHSAVTTLPSGATATASVRRGSDGELYSVTRPLISQVDEVEDCQALQELEDRVREGVGLPTR</sequence>
<dbReference type="RefSeq" id="WP_075376389.1">
    <property type="nucleotide sequence ID" value="NZ_MSKJ01000008.1"/>
</dbReference>
<evidence type="ECO:0000313" key="2">
    <source>
        <dbReference type="Proteomes" id="UP000186857"/>
    </source>
</evidence>
<dbReference type="Proteomes" id="UP000186857">
    <property type="component" value="Unassembled WGS sequence"/>
</dbReference>
<protein>
    <submittedName>
        <fullName evidence="1">Uncharacterized protein</fullName>
    </submittedName>
</protein>
<name>A0A1Q8VB05_9ACTO</name>
<accession>A0A1Q8VB05</accession>
<proteinExistence type="predicted"/>
<organism evidence="1 2">
    <name type="scientific">Actinomyces oris</name>
    <dbReference type="NCBI Taxonomy" id="544580"/>
    <lineage>
        <taxon>Bacteria</taxon>
        <taxon>Bacillati</taxon>
        <taxon>Actinomycetota</taxon>
        <taxon>Actinomycetes</taxon>
        <taxon>Actinomycetales</taxon>
        <taxon>Actinomycetaceae</taxon>
        <taxon>Actinomyces</taxon>
    </lineage>
</organism>
<dbReference type="EMBL" id="MSKJ01000008">
    <property type="protein sequence ID" value="OLO45275.1"/>
    <property type="molecule type" value="Genomic_DNA"/>
</dbReference>
<evidence type="ECO:0000313" key="1">
    <source>
        <dbReference type="EMBL" id="OLO45275.1"/>
    </source>
</evidence>